<dbReference type="InterPro" id="IPR016181">
    <property type="entry name" value="Acyl_CoA_acyltransferase"/>
</dbReference>
<dbReference type="RefSeq" id="WP_344617829.1">
    <property type="nucleotide sequence ID" value="NZ_BAAARV010000079.1"/>
</dbReference>
<dbReference type="EMBL" id="BAAARV010000079">
    <property type="protein sequence ID" value="GAA2375909.1"/>
    <property type="molecule type" value="Genomic_DNA"/>
</dbReference>
<protein>
    <submittedName>
        <fullName evidence="4">GNAT family N-acetyltransferase</fullName>
    </submittedName>
</protein>
<evidence type="ECO:0000259" key="3">
    <source>
        <dbReference type="PROSITE" id="PS51186"/>
    </source>
</evidence>
<keyword evidence="2" id="KW-0012">Acyltransferase</keyword>
<gene>
    <name evidence="4" type="ORF">GCM10010170_079710</name>
</gene>
<accession>A0ABP5UDP1</accession>
<evidence type="ECO:0000313" key="4">
    <source>
        <dbReference type="EMBL" id="GAA2375909.1"/>
    </source>
</evidence>
<organism evidence="4 5">
    <name type="scientific">Dactylosporangium salmoneum</name>
    <dbReference type="NCBI Taxonomy" id="53361"/>
    <lineage>
        <taxon>Bacteria</taxon>
        <taxon>Bacillati</taxon>
        <taxon>Actinomycetota</taxon>
        <taxon>Actinomycetes</taxon>
        <taxon>Micromonosporales</taxon>
        <taxon>Micromonosporaceae</taxon>
        <taxon>Dactylosporangium</taxon>
    </lineage>
</organism>
<dbReference type="InterPro" id="IPR000182">
    <property type="entry name" value="GNAT_dom"/>
</dbReference>
<name>A0ABP5UDP1_9ACTN</name>
<feature type="domain" description="N-acetyltransferase" evidence="3">
    <location>
        <begin position="11"/>
        <end position="134"/>
    </location>
</feature>
<dbReference type="CDD" id="cd04301">
    <property type="entry name" value="NAT_SF"/>
    <property type="match status" value="1"/>
</dbReference>
<evidence type="ECO:0000256" key="1">
    <source>
        <dbReference type="ARBA" id="ARBA00022679"/>
    </source>
</evidence>
<dbReference type="PANTHER" id="PTHR43626:SF4">
    <property type="entry name" value="GCN5-RELATED N-ACETYLTRANSFERASE 2, CHLOROPLASTIC"/>
    <property type="match status" value="1"/>
</dbReference>
<dbReference type="PANTHER" id="PTHR43626">
    <property type="entry name" value="ACYL-COA N-ACYLTRANSFERASE"/>
    <property type="match status" value="1"/>
</dbReference>
<keyword evidence="1" id="KW-0808">Transferase</keyword>
<keyword evidence="5" id="KW-1185">Reference proteome</keyword>
<dbReference type="PROSITE" id="PS51186">
    <property type="entry name" value="GNAT"/>
    <property type="match status" value="1"/>
</dbReference>
<dbReference type="Pfam" id="PF00583">
    <property type="entry name" value="Acetyltransf_1"/>
    <property type="match status" value="1"/>
</dbReference>
<proteinExistence type="predicted"/>
<dbReference type="Proteomes" id="UP001501444">
    <property type="component" value="Unassembled WGS sequence"/>
</dbReference>
<evidence type="ECO:0000256" key="2">
    <source>
        <dbReference type="ARBA" id="ARBA00023315"/>
    </source>
</evidence>
<dbReference type="InterPro" id="IPR045039">
    <property type="entry name" value="NSI-like"/>
</dbReference>
<comment type="caution">
    <text evidence="4">The sequence shown here is derived from an EMBL/GenBank/DDBJ whole genome shotgun (WGS) entry which is preliminary data.</text>
</comment>
<evidence type="ECO:0000313" key="5">
    <source>
        <dbReference type="Proteomes" id="UP001501444"/>
    </source>
</evidence>
<dbReference type="Gene3D" id="3.40.630.30">
    <property type="match status" value="1"/>
</dbReference>
<sequence>MPDLAEIDVIPHSARAIPAHKVLALYQAQGWWPERTAEQVTTALDRGPAVAAWHGDRLVGFARTVTDGVLRAYLEDVVVDPDFRNAGLGRALVAAILDLLTPIPVVSLFCSTDLVRFYEASGFHPTKQVVLHRT</sequence>
<dbReference type="SUPFAM" id="SSF55729">
    <property type="entry name" value="Acyl-CoA N-acyltransferases (Nat)"/>
    <property type="match status" value="1"/>
</dbReference>
<reference evidence="5" key="1">
    <citation type="journal article" date="2019" name="Int. J. Syst. Evol. Microbiol.">
        <title>The Global Catalogue of Microorganisms (GCM) 10K type strain sequencing project: providing services to taxonomists for standard genome sequencing and annotation.</title>
        <authorList>
            <consortium name="The Broad Institute Genomics Platform"/>
            <consortium name="The Broad Institute Genome Sequencing Center for Infectious Disease"/>
            <person name="Wu L."/>
            <person name="Ma J."/>
        </authorList>
    </citation>
    <scope>NUCLEOTIDE SEQUENCE [LARGE SCALE GENOMIC DNA]</scope>
    <source>
        <strain evidence="5">JCM 3272</strain>
    </source>
</reference>